<dbReference type="Proteomes" id="UP000095281">
    <property type="component" value="Unplaced"/>
</dbReference>
<dbReference type="Gene3D" id="1.20.900.10">
    <property type="entry name" value="Dbl homology (DH) domain"/>
    <property type="match status" value="1"/>
</dbReference>
<feature type="region of interest" description="Disordered" evidence="2">
    <location>
        <begin position="367"/>
        <end position="391"/>
    </location>
</feature>
<proteinExistence type="predicted"/>
<protein>
    <submittedName>
        <fullName evidence="5">DH domain-containing protein</fullName>
    </submittedName>
</protein>
<evidence type="ECO:0000256" key="2">
    <source>
        <dbReference type="SAM" id="MobiDB-lite"/>
    </source>
</evidence>
<feature type="compositionally biased region" description="Gly residues" evidence="2">
    <location>
        <begin position="370"/>
        <end position="379"/>
    </location>
</feature>
<dbReference type="PANTHER" id="PTHR22826:SF211">
    <property type="entry name" value="LD43457P"/>
    <property type="match status" value="1"/>
</dbReference>
<keyword evidence="4" id="KW-1185">Reference proteome</keyword>
<dbReference type="Pfam" id="PF00621">
    <property type="entry name" value="RhoGEF"/>
    <property type="match status" value="1"/>
</dbReference>
<feature type="region of interest" description="Disordered" evidence="2">
    <location>
        <begin position="74"/>
        <end position="113"/>
    </location>
</feature>
<feature type="compositionally biased region" description="Basic residues" evidence="2">
    <location>
        <begin position="380"/>
        <end position="391"/>
    </location>
</feature>
<feature type="compositionally biased region" description="Low complexity" evidence="2">
    <location>
        <begin position="101"/>
        <end position="113"/>
    </location>
</feature>
<dbReference type="PROSITE" id="PS50010">
    <property type="entry name" value="DH_2"/>
    <property type="match status" value="1"/>
</dbReference>
<dbReference type="SMART" id="SM00325">
    <property type="entry name" value="RhoGEF"/>
    <property type="match status" value="1"/>
</dbReference>
<name>A0A1I8BE60_MELHA</name>
<evidence type="ECO:0000259" key="3">
    <source>
        <dbReference type="PROSITE" id="PS50010"/>
    </source>
</evidence>
<reference evidence="5" key="1">
    <citation type="submission" date="2016-11" db="UniProtKB">
        <authorList>
            <consortium name="WormBaseParasite"/>
        </authorList>
    </citation>
    <scope>IDENTIFICATION</scope>
</reference>
<dbReference type="SUPFAM" id="SSF48065">
    <property type="entry name" value="DBL homology domain (DH-domain)"/>
    <property type="match status" value="1"/>
</dbReference>
<dbReference type="WBParaSite" id="MhA1_Contig207.frz3.gene12">
    <property type="protein sequence ID" value="MhA1_Contig207.frz3.gene12"/>
    <property type="gene ID" value="MhA1_Contig207.frz3.gene12"/>
</dbReference>
<sequence length="391" mass="44376">MKRQLPKILFNSFRSTKKRQKAPALEIERDNFEIEDKPNLLSSSQFYADVMDWEGCSQNNNIFDCGDNVIKDESNFDRNNYNQTSSQRKHDKKEKNNKNISPIDSPTSSSSVSLPRANFPLKSCSPACSPIAGPMEKSLGGGKVNYVLEELLSTERTYVRELAEIIHHYIQPLEALEFTNNGTTTTNSHILPGQSDVLFGNIRELHDFHHSILLPSLHQNSNSVEGVSTVLSSQRHRLLSLYRLYCRNKPISEELRREHLIDQNKFILECQRRAGHLLPLSAYLLKPIQRITKYQLLLKELIRYCPDAGQSLQHVQTALTSMLDLLAQINADMEQLHILGYPGDLRLLGSLRLRTECDVSIYKRSKSASAGGGVNGGRRNGIKGKQQRRHL</sequence>
<dbReference type="InterPro" id="IPR000219">
    <property type="entry name" value="DH_dom"/>
</dbReference>
<evidence type="ECO:0000313" key="4">
    <source>
        <dbReference type="Proteomes" id="UP000095281"/>
    </source>
</evidence>
<dbReference type="GO" id="GO:0005737">
    <property type="term" value="C:cytoplasm"/>
    <property type="evidence" value="ECO:0007669"/>
    <property type="project" value="TreeGrafter"/>
</dbReference>
<feature type="compositionally biased region" description="Polar residues" evidence="2">
    <location>
        <begin position="77"/>
        <end position="86"/>
    </location>
</feature>
<dbReference type="InterPro" id="IPR035899">
    <property type="entry name" value="DBL_dom_sf"/>
</dbReference>
<dbReference type="CDD" id="cd00160">
    <property type="entry name" value="RhoGEF"/>
    <property type="match status" value="1"/>
</dbReference>
<dbReference type="InterPro" id="IPR051336">
    <property type="entry name" value="RhoGEF_Guanine_NuclExch_SF"/>
</dbReference>
<dbReference type="GO" id="GO:0005085">
    <property type="term" value="F:guanyl-nucleotide exchange factor activity"/>
    <property type="evidence" value="ECO:0007669"/>
    <property type="project" value="UniProtKB-KW"/>
</dbReference>
<evidence type="ECO:0000313" key="5">
    <source>
        <dbReference type="WBParaSite" id="MhA1_Contig207.frz3.gene12"/>
    </source>
</evidence>
<evidence type="ECO:0000256" key="1">
    <source>
        <dbReference type="ARBA" id="ARBA00022658"/>
    </source>
</evidence>
<accession>A0A1I8BE60</accession>
<organism evidence="4 5">
    <name type="scientific">Meloidogyne hapla</name>
    <name type="common">Root-knot nematode worm</name>
    <dbReference type="NCBI Taxonomy" id="6305"/>
    <lineage>
        <taxon>Eukaryota</taxon>
        <taxon>Metazoa</taxon>
        <taxon>Ecdysozoa</taxon>
        <taxon>Nematoda</taxon>
        <taxon>Chromadorea</taxon>
        <taxon>Rhabditida</taxon>
        <taxon>Tylenchina</taxon>
        <taxon>Tylenchomorpha</taxon>
        <taxon>Tylenchoidea</taxon>
        <taxon>Meloidogynidae</taxon>
        <taxon>Meloidogyninae</taxon>
        <taxon>Meloidogyne</taxon>
    </lineage>
</organism>
<keyword evidence="1" id="KW-0344">Guanine-nucleotide releasing factor</keyword>
<dbReference type="AlphaFoldDB" id="A0A1I8BE60"/>
<feature type="domain" description="DH" evidence="3">
    <location>
        <begin position="143"/>
        <end position="332"/>
    </location>
</feature>
<dbReference type="PANTHER" id="PTHR22826">
    <property type="entry name" value="RHO GUANINE EXCHANGE FACTOR-RELATED"/>
    <property type="match status" value="1"/>
</dbReference>